<evidence type="ECO:0000313" key="1">
    <source>
        <dbReference type="EMBL" id="RNF20333.1"/>
    </source>
</evidence>
<dbReference type="EMBL" id="MKKU01000182">
    <property type="protein sequence ID" value="RNF20333.1"/>
    <property type="molecule type" value="Genomic_DNA"/>
</dbReference>
<dbReference type="GO" id="GO:0005737">
    <property type="term" value="C:cytoplasm"/>
    <property type="evidence" value="ECO:0007669"/>
    <property type="project" value="TreeGrafter"/>
</dbReference>
<proteinExistence type="predicted"/>
<gene>
    <name evidence="1" type="ORF">Tco025E_03820</name>
</gene>
<keyword evidence="2" id="KW-1185">Reference proteome</keyword>
<sequence length="921" mass="98336">MSLAAARVLCRLAEKADQLDDVRELTLLLQQEFVHLFRGAEAPSGPSSLAASSLATTEEEKLLAVRAVAALHGVGPRRHAAFFKDASYHTEAALFIHEMLGALSGRRQLWFQQLQVESLRACVAVVTAIGCSNTRLCLPGIVSACVRYVDRAHHGTDAVAVRTGAVELLRAALTAALQPQGEDRQWLQGAVEHLGRSMARLLDPRWLACGALAPPFAESLLRLTTELLLLPSLRTFLATPLMQEVVVAWLVLSNVHFLLSGATEPVGQIPSTFFEVPAVVEVLHSQLRQMHGVELLQFAAALLRCGATRSTAQLAGNHDRHLLLPVLQRCVRVVGTEMSVEDLYSAAAARSHPCAVVDAFLEAAAYALATAAAAEPAADGALLLEAFMSECEATLADWDLYMLHPPTIYVLARLVLWQFRSPAWATAGEGGRGRPAEELVLSGAFERLWSVVAQPHLWNITEDAQLCSYQQLRHRQTVAATILRCLELAAGVLRDEPVAHRARRRRAVRRLTLLLLYLVLEKATGPAVVHDAAMRVLQGLGEAGEYPDTLAFLLEQGAHVVDEAARAVTEEDFRAAAANVLRGGVGFLRSALLPVPRRAGASDGAAARPQWVDAPRGDGLAPVVVAAAAAVPKVADFVAAAVKVAADGCRRATVEEETAGALASVALLADCFSLAAALNRSVPQLGADEEQDRLTTAAEPRVQILQLTVLEAVQVLLAYCARNDAVAPLAVRAVVHGLTVFLTTPAAEAWAGAAEGEAEQPPPAFAWDAAAAAVLPRSHLRTVYQAYLAFLAILAEPVAGLAGPSDARRLSAQERRALEAVPPTPAVLAAMEGLQALVALATDFLARRVVEEVLPVVATWYRRGALPRIPTRTDEKVQAAAKKFLQDTCSLDPSLGEEVRAACAALLPPFTPPPAEIAEES</sequence>
<comment type="caution">
    <text evidence="1">The sequence shown here is derived from an EMBL/GenBank/DDBJ whole genome shotgun (WGS) entry which is preliminary data.</text>
</comment>
<evidence type="ECO:0000313" key="2">
    <source>
        <dbReference type="Proteomes" id="UP000284403"/>
    </source>
</evidence>
<dbReference type="RefSeq" id="XP_029229162.1">
    <property type="nucleotide sequence ID" value="XM_029370737.1"/>
</dbReference>
<dbReference type="GeneID" id="40317431"/>
<protein>
    <submittedName>
        <fullName evidence="1">Uncharacterized protein</fullName>
    </submittedName>
</protein>
<reference evidence="1 2" key="1">
    <citation type="journal article" date="2018" name="BMC Genomics">
        <title>Genomic comparison of Trypanosoma conorhini and Trypanosoma rangeli to Trypanosoma cruzi strains of high and low virulence.</title>
        <authorList>
            <person name="Bradwell K.R."/>
            <person name="Koparde V.N."/>
            <person name="Matveyev A.V."/>
            <person name="Serrano M.G."/>
            <person name="Alves J.M."/>
            <person name="Parikh H."/>
            <person name="Huang B."/>
            <person name="Lee V."/>
            <person name="Espinosa-Alvarez O."/>
            <person name="Ortiz P.A."/>
            <person name="Costa-Martins A.G."/>
            <person name="Teixeira M.M."/>
            <person name="Buck G.A."/>
        </authorList>
    </citation>
    <scope>NUCLEOTIDE SEQUENCE [LARGE SCALE GENOMIC DNA]</scope>
    <source>
        <strain evidence="1 2">025E</strain>
    </source>
</reference>
<name>A0A422PRK9_9TRYP</name>
<dbReference type="PANTHER" id="PTHR18460">
    <property type="entry name" value="TEL2 INTERACTING PROTEIN 1 TTI1 FAMILY MEMBER"/>
    <property type="match status" value="1"/>
</dbReference>
<dbReference type="Proteomes" id="UP000284403">
    <property type="component" value="Unassembled WGS sequence"/>
</dbReference>
<organism evidence="1 2">
    <name type="scientific">Trypanosoma conorhini</name>
    <dbReference type="NCBI Taxonomy" id="83891"/>
    <lineage>
        <taxon>Eukaryota</taxon>
        <taxon>Discoba</taxon>
        <taxon>Euglenozoa</taxon>
        <taxon>Kinetoplastea</taxon>
        <taxon>Metakinetoplastina</taxon>
        <taxon>Trypanosomatida</taxon>
        <taxon>Trypanosomatidae</taxon>
        <taxon>Trypanosoma</taxon>
    </lineage>
</organism>
<dbReference type="PANTHER" id="PTHR18460:SF3">
    <property type="entry name" value="TELO2-INTERACTING PROTEIN 1 HOMOLOG"/>
    <property type="match status" value="1"/>
</dbReference>
<dbReference type="OrthoDB" id="271905at2759"/>
<dbReference type="AlphaFoldDB" id="A0A422PRK9"/>
<dbReference type="InterPro" id="IPR052587">
    <property type="entry name" value="TELO2-interacting_protein_1"/>
</dbReference>
<accession>A0A422PRK9</accession>